<dbReference type="AlphaFoldDB" id="A0AAV4MUL5"/>
<gene>
    <name evidence="1" type="ORF">CEXT_591261</name>
</gene>
<proteinExistence type="predicted"/>
<keyword evidence="2" id="KW-1185">Reference proteome</keyword>
<dbReference type="Proteomes" id="UP001054945">
    <property type="component" value="Unassembled WGS sequence"/>
</dbReference>
<name>A0AAV4MUL5_CAEEX</name>
<organism evidence="1 2">
    <name type="scientific">Caerostris extrusa</name>
    <name type="common">Bark spider</name>
    <name type="synonym">Caerostris bankana</name>
    <dbReference type="NCBI Taxonomy" id="172846"/>
    <lineage>
        <taxon>Eukaryota</taxon>
        <taxon>Metazoa</taxon>
        <taxon>Ecdysozoa</taxon>
        <taxon>Arthropoda</taxon>
        <taxon>Chelicerata</taxon>
        <taxon>Arachnida</taxon>
        <taxon>Araneae</taxon>
        <taxon>Araneomorphae</taxon>
        <taxon>Entelegynae</taxon>
        <taxon>Araneoidea</taxon>
        <taxon>Araneidae</taxon>
        <taxon>Caerostris</taxon>
    </lineage>
</organism>
<comment type="caution">
    <text evidence="1">The sequence shown here is derived from an EMBL/GenBank/DDBJ whole genome shotgun (WGS) entry which is preliminary data.</text>
</comment>
<dbReference type="EMBL" id="BPLR01020186">
    <property type="protein sequence ID" value="GIX75645.1"/>
    <property type="molecule type" value="Genomic_DNA"/>
</dbReference>
<protein>
    <submittedName>
        <fullName evidence="1">Uncharacterized protein</fullName>
    </submittedName>
</protein>
<evidence type="ECO:0000313" key="2">
    <source>
        <dbReference type="Proteomes" id="UP001054945"/>
    </source>
</evidence>
<evidence type="ECO:0000313" key="1">
    <source>
        <dbReference type="EMBL" id="GIX75645.1"/>
    </source>
</evidence>
<reference evidence="1 2" key="1">
    <citation type="submission" date="2021-06" db="EMBL/GenBank/DDBJ databases">
        <title>Caerostris extrusa draft genome.</title>
        <authorList>
            <person name="Kono N."/>
            <person name="Arakawa K."/>
        </authorList>
    </citation>
    <scope>NUCLEOTIDE SEQUENCE [LARGE SCALE GENOMIC DNA]</scope>
</reference>
<sequence>MGIRPVPSLATTFQEINPGRGPMMSSPTNEMQKIESLSRLVLEGVQTINASGLRPSPLSSLLNAQCPSRMGWWRNGGKISISGHRRMKCLCVLKESS</sequence>
<accession>A0AAV4MUL5</accession>